<dbReference type="STRING" id="29421.B2M20_11215"/>
<dbReference type="Proteomes" id="UP000189940">
    <property type="component" value="Unassembled WGS sequence"/>
</dbReference>
<dbReference type="AlphaFoldDB" id="A0A1V4HYJ7"/>
<evidence type="ECO:0000313" key="3">
    <source>
        <dbReference type="Proteomes" id="UP000189940"/>
    </source>
</evidence>
<proteinExistence type="predicted"/>
<name>A0A1V4HYJ7_NITVU</name>
<keyword evidence="3" id="KW-1185">Reference proteome</keyword>
<feature type="region of interest" description="Disordered" evidence="1">
    <location>
        <begin position="1"/>
        <end position="23"/>
    </location>
</feature>
<protein>
    <submittedName>
        <fullName evidence="2">Uncharacterized protein</fullName>
    </submittedName>
</protein>
<accession>A0A1V4HYJ7</accession>
<evidence type="ECO:0000313" key="2">
    <source>
        <dbReference type="EMBL" id="OPH82630.1"/>
    </source>
</evidence>
<gene>
    <name evidence="2" type="ORF">B2M20_11215</name>
</gene>
<sequence>MNYIGAGQHGGNTLRNGHDDGRTKRMTISRADSSHDGVHSSLSGLRIIQRRAYAAARFSQGMAAT</sequence>
<dbReference type="EMBL" id="MWPQ01000042">
    <property type="protein sequence ID" value="OPH82630.1"/>
    <property type="molecule type" value="Genomic_DNA"/>
</dbReference>
<reference evidence="2 3" key="1">
    <citation type="submission" date="2017-02" db="EMBL/GenBank/DDBJ databases">
        <title>Genome sequence of the nitrite-oxidizing bacterium Nitrobacter vulgaris strain Ab1.</title>
        <authorList>
            <person name="Mellbye B.L."/>
            <person name="Davis E.W."/>
            <person name="Spieck E."/>
            <person name="Chang J.H."/>
            <person name="Bottomley P.J."/>
            <person name="Sayavedra-Soto L.A."/>
        </authorList>
    </citation>
    <scope>NUCLEOTIDE SEQUENCE [LARGE SCALE GENOMIC DNA]</scope>
    <source>
        <strain evidence="2 3">Ab1</strain>
    </source>
</reference>
<comment type="caution">
    <text evidence="2">The sequence shown here is derived from an EMBL/GenBank/DDBJ whole genome shotgun (WGS) entry which is preliminary data.</text>
</comment>
<evidence type="ECO:0000256" key="1">
    <source>
        <dbReference type="SAM" id="MobiDB-lite"/>
    </source>
</evidence>
<organism evidence="2 3">
    <name type="scientific">Nitrobacter vulgaris</name>
    <dbReference type="NCBI Taxonomy" id="29421"/>
    <lineage>
        <taxon>Bacteria</taxon>
        <taxon>Pseudomonadati</taxon>
        <taxon>Pseudomonadota</taxon>
        <taxon>Alphaproteobacteria</taxon>
        <taxon>Hyphomicrobiales</taxon>
        <taxon>Nitrobacteraceae</taxon>
        <taxon>Nitrobacter</taxon>
    </lineage>
</organism>